<keyword evidence="3" id="KW-1185">Reference proteome</keyword>
<organism evidence="2 3">
    <name type="scientific">Saccharopolyspora hordei</name>
    <dbReference type="NCBI Taxonomy" id="1838"/>
    <lineage>
        <taxon>Bacteria</taxon>
        <taxon>Bacillati</taxon>
        <taxon>Actinomycetota</taxon>
        <taxon>Actinomycetes</taxon>
        <taxon>Pseudonocardiales</taxon>
        <taxon>Pseudonocardiaceae</taxon>
        <taxon>Saccharopolyspora</taxon>
    </lineage>
</organism>
<evidence type="ECO:0000313" key="2">
    <source>
        <dbReference type="EMBL" id="NYI84256.1"/>
    </source>
</evidence>
<proteinExistence type="predicted"/>
<reference evidence="2 3" key="1">
    <citation type="submission" date="2020-07" db="EMBL/GenBank/DDBJ databases">
        <title>Sequencing the genomes of 1000 actinobacteria strains.</title>
        <authorList>
            <person name="Klenk H.-P."/>
        </authorList>
    </citation>
    <scope>NUCLEOTIDE SEQUENCE [LARGE SCALE GENOMIC DNA]</scope>
    <source>
        <strain evidence="2 3">DSM 44065</strain>
    </source>
</reference>
<comment type="caution">
    <text evidence="2">The sequence shown here is derived from an EMBL/GenBank/DDBJ whole genome shotgun (WGS) entry which is preliminary data.</text>
</comment>
<protein>
    <submittedName>
        <fullName evidence="2">Uncharacterized protein</fullName>
    </submittedName>
</protein>
<evidence type="ECO:0000256" key="1">
    <source>
        <dbReference type="SAM" id="MobiDB-lite"/>
    </source>
</evidence>
<dbReference type="EMBL" id="JACCFJ010000001">
    <property type="protein sequence ID" value="NYI84256.1"/>
    <property type="molecule type" value="Genomic_DNA"/>
</dbReference>
<accession>A0A853AKD5</accession>
<feature type="region of interest" description="Disordered" evidence="1">
    <location>
        <begin position="1"/>
        <end position="34"/>
    </location>
</feature>
<dbReference type="AlphaFoldDB" id="A0A853AKD5"/>
<evidence type="ECO:0000313" key="3">
    <source>
        <dbReference type="Proteomes" id="UP000587002"/>
    </source>
</evidence>
<gene>
    <name evidence="2" type="ORF">HNR68_002886</name>
</gene>
<name>A0A853AKD5_9PSEU</name>
<dbReference type="Proteomes" id="UP000587002">
    <property type="component" value="Unassembled WGS sequence"/>
</dbReference>
<sequence length="34" mass="3841">MDRDWVPATTPVALRVGDRDPQWTPVAAGYSKKR</sequence>